<keyword evidence="1" id="KW-1133">Transmembrane helix</keyword>
<evidence type="ECO:0000256" key="1">
    <source>
        <dbReference type="SAM" id="Phobius"/>
    </source>
</evidence>
<name>A0A0A7LGE0_9ARCH</name>
<dbReference type="RefSeq" id="WP_048112130.1">
    <property type="nucleotide sequence ID" value="NZ_CP010070.1"/>
</dbReference>
<organism evidence="2 3">
    <name type="scientific">Candidatus Methanoplasma termitum</name>
    <dbReference type="NCBI Taxonomy" id="1577791"/>
    <lineage>
        <taxon>Archaea</taxon>
        <taxon>Methanobacteriati</taxon>
        <taxon>Thermoplasmatota</taxon>
        <taxon>Thermoplasmata</taxon>
        <taxon>Methanomassiliicoccales</taxon>
        <taxon>Methanomassiliicoccaceae</taxon>
        <taxon>Candidatus Methanoplasma</taxon>
    </lineage>
</organism>
<gene>
    <name evidence="2" type="ORF">Mpt1_c06710</name>
</gene>
<dbReference type="KEGG" id="mear:Mpt1_c06710"/>
<accession>A0A0A7LGE0</accession>
<sequence length="184" mass="20159">MKKLKAAVFMITAISMVVLFFAPPSFASDGTVVIQYDPTNDIDATIPKTIQKGGTLEILAFSDKYDLGKAGMMLYILDQYGEPDRTTSGRPLSDPPTLQKDGSYRFVFYNVTENVEVSFALPLPLKEHNQSETPGEDLIVIEADNTITVAIMFVSVIAGVIMLVIMATVMRILDRSSARSRVAS</sequence>
<dbReference type="HOGENOM" id="CLU_1465029_0_0_2"/>
<evidence type="ECO:0000313" key="3">
    <source>
        <dbReference type="Proteomes" id="UP000030787"/>
    </source>
</evidence>
<dbReference type="AlphaFoldDB" id="A0A0A7LGE0"/>
<proteinExistence type="predicted"/>
<dbReference type="Proteomes" id="UP000030787">
    <property type="component" value="Chromosome"/>
</dbReference>
<dbReference type="GeneID" id="24818337"/>
<reference evidence="2 3" key="1">
    <citation type="journal article" date="2014" name="Appl. Environ. Microbiol.">
        <title>Comparative Genome Analysis of 'Candidatus Methanoplasma termitum' Indicates a New Mode of Energy Metabolism in the Seventh Order of Methanogens.</title>
        <authorList>
            <person name="Lang K."/>
            <person name="Schuldes J."/>
            <person name="Klingl A."/>
            <person name="Poehlein A."/>
            <person name="Daniel R."/>
            <person name="Brune A."/>
        </authorList>
    </citation>
    <scope>NUCLEOTIDE SEQUENCE [LARGE SCALE GENOMIC DNA]</scope>
    <source>
        <strain evidence="3">Mpt1</strain>
    </source>
</reference>
<evidence type="ECO:0000313" key="2">
    <source>
        <dbReference type="EMBL" id="AIZ56556.1"/>
    </source>
</evidence>
<keyword evidence="1" id="KW-0472">Membrane</keyword>
<keyword evidence="1" id="KW-0812">Transmembrane</keyword>
<feature type="transmembrane region" description="Helical" evidence="1">
    <location>
        <begin position="149"/>
        <end position="173"/>
    </location>
</feature>
<keyword evidence="3" id="KW-1185">Reference proteome</keyword>
<dbReference type="EMBL" id="CP010070">
    <property type="protein sequence ID" value="AIZ56556.1"/>
    <property type="molecule type" value="Genomic_DNA"/>
</dbReference>
<protein>
    <submittedName>
        <fullName evidence="2">Uncharacterized protein</fullName>
    </submittedName>
</protein>